<dbReference type="PANTHER" id="PTHR11240">
    <property type="entry name" value="RIBONUCLEASE T2"/>
    <property type="match status" value="1"/>
</dbReference>
<evidence type="ECO:0000256" key="4">
    <source>
        <dbReference type="ARBA" id="ARBA00012571"/>
    </source>
</evidence>
<dbReference type="OrthoDB" id="435754at2759"/>
<evidence type="ECO:0000256" key="15">
    <source>
        <dbReference type="ARBA" id="ARBA00071169"/>
    </source>
</evidence>
<keyword evidence="9" id="KW-0255">Endonuclease</keyword>
<evidence type="ECO:0000256" key="12">
    <source>
        <dbReference type="ARBA" id="ARBA00023180"/>
    </source>
</evidence>
<keyword evidence="11" id="KW-1015">Disulfide bond</keyword>
<evidence type="ECO:0000256" key="6">
    <source>
        <dbReference type="ARBA" id="ARBA00022554"/>
    </source>
</evidence>
<gene>
    <name evidence="19" type="primary">RNY1</name>
    <name evidence="19" type="ORF">KLMA_20815</name>
</gene>
<evidence type="ECO:0000256" key="16">
    <source>
        <dbReference type="PIRSR" id="PIRSR633697-1"/>
    </source>
</evidence>
<evidence type="ECO:0000256" key="13">
    <source>
        <dbReference type="ARBA" id="ARBA00023239"/>
    </source>
</evidence>
<evidence type="ECO:0000256" key="2">
    <source>
        <dbReference type="ARBA" id="ARBA00004496"/>
    </source>
</evidence>
<dbReference type="GO" id="GO:0016787">
    <property type="term" value="F:hydrolase activity"/>
    <property type="evidence" value="ECO:0007669"/>
    <property type="project" value="UniProtKB-KW"/>
</dbReference>
<dbReference type="InterPro" id="IPR057328">
    <property type="entry name" value="RNaseT2L_C"/>
</dbReference>
<dbReference type="VEuPathDB" id="FungiDB:KLMA_20815"/>
<evidence type="ECO:0000313" key="20">
    <source>
        <dbReference type="Proteomes" id="UP000065495"/>
    </source>
</evidence>
<comment type="similarity">
    <text evidence="3 17">Belongs to the RNase T2 family.</text>
</comment>
<keyword evidence="10" id="KW-0378">Hydrolase</keyword>
<dbReference type="EMBL" id="AP012214">
    <property type="protein sequence ID" value="BAO39273.1"/>
    <property type="molecule type" value="Genomic_DNA"/>
</dbReference>
<dbReference type="InterPro" id="IPR033697">
    <property type="entry name" value="Ribonuclease_T2_eukaryotic"/>
</dbReference>
<dbReference type="SUPFAM" id="SSF55895">
    <property type="entry name" value="Ribonuclease Rh-like"/>
    <property type="match status" value="1"/>
</dbReference>
<dbReference type="Pfam" id="PF00445">
    <property type="entry name" value="Ribonuclease_T2"/>
    <property type="match status" value="1"/>
</dbReference>
<proteinExistence type="inferred from homology"/>
<dbReference type="GO" id="GO:0005775">
    <property type="term" value="C:vacuolar lumen"/>
    <property type="evidence" value="ECO:0007669"/>
    <property type="project" value="UniProtKB-SubCell"/>
</dbReference>
<evidence type="ECO:0000256" key="9">
    <source>
        <dbReference type="ARBA" id="ARBA00022759"/>
    </source>
</evidence>
<sequence length="425" mass="48373">MKLSKTFLIGSFGIPVFCFELQHILKNDDKYSCPISLPNSCMNKTEVKDSCCYEFPGGIMLQTQFWDYIAPDGVTDPEEIVRHLGPLDSFTNHGLWPDNCDGSYAQFCNRNYDIDDVWHLLNEDEFNNDDVPVPGRSLLASMDSYWKSNTGDDESLWIHEFNKHGTCIKTISSDCYKRWGVVTDPKKQAVYDYFRIAMNLFKKKNTYEMLKTAGIEPSVDKFYTRSEISEALKNGHNGEEVHFSCDRHGALNEVWYFHSLKGSLLGEQFIPIGALKTNTNCPESKIAFYPKGHKPSSYRPPNRPHQGIRGKVRIGNGDGFLIKNGHWYSKGTPATYFLIEAPFGNFHLKTRMGYCGINNSNGIFACNKNVAQAAQFEYDPKKGYLGYNGVYDWNAQKHPRGNQQVPIYTGHSDDGINFQLKFVRG</sequence>
<evidence type="ECO:0000313" key="19">
    <source>
        <dbReference type="EMBL" id="BAO39273.1"/>
    </source>
</evidence>
<keyword evidence="7" id="KW-0540">Nuclease</keyword>
<evidence type="ECO:0000256" key="7">
    <source>
        <dbReference type="ARBA" id="ARBA00022722"/>
    </source>
</evidence>
<comment type="subcellular location">
    <subcellularLocation>
        <location evidence="2">Cytoplasm</location>
    </subcellularLocation>
    <subcellularLocation>
        <location evidence="1">Vacuole lumen</location>
    </subcellularLocation>
</comment>
<evidence type="ECO:0000256" key="11">
    <source>
        <dbReference type="ARBA" id="ARBA00023157"/>
    </source>
</evidence>
<dbReference type="GO" id="GO:0003723">
    <property type="term" value="F:RNA binding"/>
    <property type="evidence" value="ECO:0007669"/>
    <property type="project" value="InterPro"/>
</dbReference>
<evidence type="ECO:0000259" key="18">
    <source>
        <dbReference type="Pfam" id="PF25488"/>
    </source>
</evidence>
<dbReference type="Gene3D" id="3.90.730.10">
    <property type="entry name" value="Ribonuclease T2-like"/>
    <property type="match status" value="1"/>
</dbReference>
<keyword evidence="5" id="KW-0963">Cytoplasm</keyword>
<keyword evidence="6" id="KW-0926">Vacuole</keyword>
<dbReference type="InterPro" id="IPR036430">
    <property type="entry name" value="RNase_T2-like_sf"/>
</dbReference>
<dbReference type="RefSeq" id="XP_022675126.1">
    <property type="nucleotide sequence ID" value="XM_022818460.1"/>
</dbReference>
<evidence type="ECO:0000256" key="1">
    <source>
        <dbReference type="ARBA" id="ARBA00004410"/>
    </source>
</evidence>
<dbReference type="PANTHER" id="PTHR11240:SF22">
    <property type="entry name" value="RIBONUCLEASE T2"/>
    <property type="match status" value="1"/>
</dbReference>
<feature type="domain" description="RNase T2-like C-terminal" evidence="18">
    <location>
        <begin position="315"/>
        <end position="422"/>
    </location>
</feature>
<feature type="active site" evidence="16">
    <location>
        <position position="93"/>
    </location>
</feature>
<evidence type="ECO:0000256" key="17">
    <source>
        <dbReference type="RuleBase" id="RU004328"/>
    </source>
</evidence>
<evidence type="ECO:0000256" key="3">
    <source>
        <dbReference type="ARBA" id="ARBA00007469"/>
    </source>
</evidence>
<name>W0T887_KLUMD</name>
<dbReference type="AlphaFoldDB" id="W0T887"/>
<dbReference type="GO" id="GO:0006401">
    <property type="term" value="P:RNA catabolic process"/>
    <property type="evidence" value="ECO:0007669"/>
    <property type="project" value="TreeGrafter"/>
</dbReference>
<comment type="function">
    <text evidence="14">Rnase which modulates cell survival under stress conditions. Released from the vacuole to the cytoplasm during stress to promote tRNA and rRNA cleavage and to activate separately a downstream pathway that promotes cell death. Involved in cell size, vacuolar morphology and growth at high temperatures and high salt concentration.</text>
</comment>
<dbReference type="InterPro" id="IPR001568">
    <property type="entry name" value="RNase_T2-like"/>
</dbReference>
<reference evidence="19 20" key="1">
    <citation type="journal article" date="2015" name="Biotechnol. Biofuels">
        <title>Genetic basis of the highly efficient yeast Kluyveromyces marxianus: complete genome sequence and transcriptome analyses.</title>
        <authorList>
            <person name="Lertwattanasakul N."/>
            <person name="Kosaka T."/>
            <person name="Hosoyama A."/>
            <person name="Suzuki Y."/>
            <person name="Rodrussamee N."/>
            <person name="Matsutani M."/>
            <person name="Murata M."/>
            <person name="Fujimoto N."/>
            <person name="Suprayogi"/>
            <person name="Tsuchikane K."/>
            <person name="Limtong S."/>
            <person name="Fujita N."/>
            <person name="Yamada M."/>
        </authorList>
    </citation>
    <scope>NUCLEOTIDE SEQUENCE [LARGE SCALE GENOMIC DNA]</scope>
    <source>
        <strain evidence="20">DMKU3-1042 / BCC 29191 / NBRC 104275</strain>
    </source>
</reference>
<dbReference type="Proteomes" id="UP000065495">
    <property type="component" value="Chromosome 2"/>
</dbReference>
<protein>
    <recommendedName>
        <fullName evidence="15">Ribonuclease T2-like</fullName>
        <ecNumber evidence="4">4.6.1.19</ecNumber>
    </recommendedName>
</protein>
<keyword evidence="8" id="KW-0732">Signal</keyword>
<dbReference type="FunFam" id="3.90.730.10:FF:000004">
    <property type="entry name" value="Ribonuclease T2-like"/>
    <property type="match status" value="1"/>
</dbReference>
<dbReference type="KEGG" id="kmx:KLMA_20815"/>
<feature type="active site" evidence="16">
    <location>
        <position position="160"/>
    </location>
</feature>
<dbReference type="GeneID" id="34715271"/>
<dbReference type="GO" id="GO:0033897">
    <property type="term" value="F:ribonuclease T2 activity"/>
    <property type="evidence" value="ECO:0007669"/>
    <property type="project" value="UniProtKB-EC"/>
</dbReference>
<evidence type="ECO:0000256" key="8">
    <source>
        <dbReference type="ARBA" id="ARBA00022729"/>
    </source>
</evidence>
<accession>W0T887</accession>
<organism evidence="19 20">
    <name type="scientific">Kluyveromyces marxianus (strain DMKU3-1042 / BCC 29191 / NBRC 104275)</name>
    <name type="common">Yeast</name>
    <name type="synonym">Candida kefyr</name>
    <dbReference type="NCBI Taxonomy" id="1003335"/>
    <lineage>
        <taxon>Eukaryota</taxon>
        <taxon>Fungi</taxon>
        <taxon>Dikarya</taxon>
        <taxon>Ascomycota</taxon>
        <taxon>Saccharomycotina</taxon>
        <taxon>Saccharomycetes</taxon>
        <taxon>Saccharomycetales</taxon>
        <taxon>Saccharomycetaceae</taxon>
        <taxon>Kluyveromyces</taxon>
    </lineage>
</organism>
<evidence type="ECO:0000256" key="14">
    <source>
        <dbReference type="ARBA" id="ARBA00025494"/>
    </source>
</evidence>
<keyword evidence="13" id="KW-0456">Lyase</keyword>
<dbReference type="EC" id="4.6.1.19" evidence="4"/>
<evidence type="ECO:0000256" key="10">
    <source>
        <dbReference type="ARBA" id="ARBA00022801"/>
    </source>
</evidence>
<evidence type="ECO:0000256" key="5">
    <source>
        <dbReference type="ARBA" id="ARBA00022490"/>
    </source>
</evidence>
<keyword evidence="12" id="KW-0325">Glycoprotein</keyword>
<dbReference type="Pfam" id="PF25488">
    <property type="entry name" value="RNaseT2L_C"/>
    <property type="match status" value="1"/>
</dbReference>
<dbReference type="GO" id="GO:0005576">
    <property type="term" value="C:extracellular region"/>
    <property type="evidence" value="ECO:0007669"/>
    <property type="project" value="TreeGrafter"/>
</dbReference>
<feature type="active site" evidence="16">
    <location>
        <position position="164"/>
    </location>
</feature>
<dbReference type="CDD" id="cd01061">
    <property type="entry name" value="RNase_T2_euk"/>
    <property type="match status" value="1"/>
</dbReference>
<dbReference type="InterPro" id="IPR033130">
    <property type="entry name" value="RNase_T2_His_AS_2"/>
</dbReference>
<dbReference type="PROSITE" id="PS00531">
    <property type="entry name" value="RNASE_T2_2"/>
    <property type="match status" value="1"/>
</dbReference>